<evidence type="ECO:0000256" key="5">
    <source>
        <dbReference type="ARBA" id="ARBA00023180"/>
    </source>
</evidence>
<feature type="signal peptide" evidence="6">
    <location>
        <begin position="1"/>
        <end position="23"/>
    </location>
</feature>
<reference evidence="8 9" key="1">
    <citation type="submission" date="2017-06" db="EMBL/GenBank/DDBJ databases">
        <title>Comparative genomic analysis of Ambrosia Fusariam Clade fungi.</title>
        <authorList>
            <person name="Stajich J.E."/>
            <person name="Carrillo J."/>
            <person name="Kijimoto T."/>
            <person name="Eskalen A."/>
            <person name="O'Donnell K."/>
            <person name="Kasson M."/>
        </authorList>
    </citation>
    <scope>NUCLEOTIDE SEQUENCE [LARGE SCALE GENOMIC DNA]</scope>
    <source>
        <strain evidence="8">UCR3666</strain>
    </source>
</reference>
<accession>A0A3M2S824</accession>
<comment type="subcellular location">
    <subcellularLocation>
        <location evidence="1">Secreted</location>
    </subcellularLocation>
</comment>
<organism evidence="8 9">
    <name type="scientific">Fusarium kuroshium</name>
    <dbReference type="NCBI Taxonomy" id="2010991"/>
    <lineage>
        <taxon>Eukaryota</taxon>
        <taxon>Fungi</taxon>
        <taxon>Dikarya</taxon>
        <taxon>Ascomycota</taxon>
        <taxon>Pezizomycotina</taxon>
        <taxon>Sordariomycetes</taxon>
        <taxon>Hypocreomycetidae</taxon>
        <taxon>Hypocreales</taxon>
        <taxon>Nectriaceae</taxon>
        <taxon>Fusarium</taxon>
        <taxon>Fusarium solani species complex</taxon>
    </lineage>
</organism>
<dbReference type="Proteomes" id="UP000277212">
    <property type="component" value="Unassembled WGS sequence"/>
</dbReference>
<feature type="chain" id="PRO_5018334101" description="Saposin A-type domain-containing protein" evidence="6">
    <location>
        <begin position="24"/>
        <end position="70"/>
    </location>
</feature>
<gene>
    <name evidence="8" type="ORF">CDV36_007051</name>
</gene>
<keyword evidence="9" id="KW-1185">Reference proteome</keyword>
<evidence type="ECO:0000313" key="8">
    <source>
        <dbReference type="EMBL" id="RMJ13275.1"/>
    </source>
</evidence>
<evidence type="ECO:0000256" key="6">
    <source>
        <dbReference type="SAM" id="SignalP"/>
    </source>
</evidence>
<protein>
    <recommendedName>
        <fullName evidence="7">Saposin A-type domain-containing protein</fullName>
    </recommendedName>
</protein>
<feature type="domain" description="Saposin A-type" evidence="7">
    <location>
        <begin position="36"/>
        <end position="59"/>
    </location>
</feature>
<evidence type="ECO:0000256" key="2">
    <source>
        <dbReference type="ARBA" id="ARBA00022525"/>
    </source>
</evidence>
<dbReference type="EMBL" id="NKUJ01000112">
    <property type="protein sequence ID" value="RMJ13275.1"/>
    <property type="molecule type" value="Genomic_DNA"/>
</dbReference>
<evidence type="ECO:0000259" key="7">
    <source>
        <dbReference type="Pfam" id="PF02199"/>
    </source>
</evidence>
<evidence type="ECO:0000256" key="1">
    <source>
        <dbReference type="ARBA" id="ARBA00004613"/>
    </source>
</evidence>
<evidence type="ECO:0000256" key="4">
    <source>
        <dbReference type="ARBA" id="ARBA00023157"/>
    </source>
</evidence>
<dbReference type="Pfam" id="PF02199">
    <property type="entry name" value="SapA"/>
    <property type="match status" value="1"/>
</dbReference>
<evidence type="ECO:0000256" key="3">
    <source>
        <dbReference type="ARBA" id="ARBA00022729"/>
    </source>
</evidence>
<evidence type="ECO:0000313" key="9">
    <source>
        <dbReference type="Proteomes" id="UP000277212"/>
    </source>
</evidence>
<dbReference type="OrthoDB" id="6754465at2759"/>
<dbReference type="GO" id="GO:0005576">
    <property type="term" value="C:extracellular region"/>
    <property type="evidence" value="ECO:0007669"/>
    <property type="project" value="UniProtKB-SubCell"/>
</dbReference>
<comment type="caution">
    <text evidence="8">The sequence shown here is derived from an EMBL/GenBank/DDBJ whole genome shotgun (WGS) entry which is preliminary data.</text>
</comment>
<name>A0A3M2S824_9HYPO</name>
<keyword evidence="4" id="KW-1015">Disulfide bond</keyword>
<dbReference type="AlphaFoldDB" id="A0A3M2S824"/>
<sequence>MFGLKAVPTMFAMALLAINLAEASSYDVVLPILGADPCTWGPSFWCANEENMKRCGVTKEDCEKYAEDLL</sequence>
<keyword evidence="3 6" id="KW-0732">Signal</keyword>
<keyword evidence="5" id="KW-0325">Glycoprotein</keyword>
<keyword evidence="2" id="KW-0964">Secreted</keyword>
<dbReference type="InterPro" id="IPR003119">
    <property type="entry name" value="SAP_A"/>
</dbReference>
<proteinExistence type="predicted"/>